<dbReference type="HOGENOM" id="CLU_049581_1_0_5"/>
<dbReference type="EMBL" id="AAMT01000005">
    <property type="protein sequence ID" value="EAQ13422.1"/>
    <property type="molecule type" value="Genomic_DNA"/>
</dbReference>
<dbReference type="GO" id="GO:0008170">
    <property type="term" value="F:N-methyltransferase activity"/>
    <property type="evidence" value="ECO:0007669"/>
    <property type="project" value="UniProtKB-ARBA"/>
</dbReference>
<gene>
    <name evidence="7" type="ORF">RB2654_10139</name>
</gene>
<dbReference type="PANTHER" id="PTHR47816:SF4">
    <property type="entry name" value="RIBOSOMAL RNA SMALL SUBUNIT METHYLTRANSFERASE C"/>
    <property type="match status" value="1"/>
</dbReference>
<dbReference type="RefSeq" id="WP_008331159.1">
    <property type="nucleotide sequence ID" value="NZ_CH902578.1"/>
</dbReference>
<sequence length="323" mass="34306">MSSARLSHALETGALVLPEGRIAVFGPPIGTDLSPLERDRVEIVSRFFPDARYWQGLGYRVLQAPEGTYATALVFLPRAKDAARALLAQASGCAGFLIVDGQKTDGVDSILKAVKTVAGTIGVTSKSHGKLFWLAAPDFPGWAGQARTVEGFVTRPGVFSADGPDKGSRALVDALPALSGRVVDLGAGWGFLARHILTSNKVTALDLVEADLTALDCARENVTDPRASFHWADATDYRPDTPVDVVVSNPPFHTGRAGDPGLGRAFIASAAAMLAPTGTFWMVANRHLPYEDALTAQFREVDEVGGTPGFKVIRASKPLRSRT</sequence>
<dbReference type="GO" id="GO:0003676">
    <property type="term" value="F:nucleic acid binding"/>
    <property type="evidence" value="ECO:0007669"/>
    <property type="project" value="InterPro"/>
</dbReference>
<dbReference type="InterPro" id="IPR007848">
    <property type="entry name" value="Small_mtfrase_dom"/>
</dbReference>
<organism evidence="7 8">
    <name type="scientific">Maritimibacter alkaliphilus HTCC2654</name>
    <dbReference type="NCBI Taxonomy" id="314271"/>
    <lineage>
        <taxon>Bacteria</taxon>
        <taxon>Pseudomonadati</taxon>
        <taxon>Pseudomonadota</taxon>
        <taxon>Alphaproteobacteria</taxon>
        <taxon>Rhodobacterales</taxon>
        <taxon>Roseobacteraceae</taxon>
        <taxon>Maritimibacter</taxon>
    </lineage>
</organism>
<accession>A3VET4</accession>
<name>A3VET4_9RHOB</name>
<protein>
    <submittedName>
        <fullName evidence="7">Possible ribosomal RNA small subunit methyltransferase C RsmC</fullName>
    </submittedName>
</protein>
<evidence type="ECO:0000256" key="2">
    <source>
        <dbReference type="ARBA" id="ARBA00022552"/>
    </source>
</evidence>
<keyword evidence="5" id="KW-0949">S-adenosyl-L-methionine</keyword>
<keyword evidence="1" id="KW-0963">Cytoplasm</keyword>
<dbReference type="InterPro" id="IPR029063">
    <property type="entry name" value="SAM-dependent_MTases_sf"/>
</dbReference>
<keyword evidence="8" id="KW-1185">Reference proteome</keyword>
<keyword evidence="2" id="KW-0698">rRNA processing</keyword>
<evidence type="ECO:0000256" key="1">
    <source>
        <dbReference type="ARBA" id="ARBA00022490"/>
    </source>
</evidence>
<evidence type="ECO:0000256" key="5">
    <source>
        <dbReference type="ARBA" id="ARBA00022691"/>
    </source>
</evidence>
<dbReference type="InterPro" id="IPR046977">
    <property type="entry name" value="RsmC/RlmG"/>
</dbReference>
<dbReference type="GO" id="GO:0006364">
    <property type="term" value="P:rRNA processing"/>
    <property type="evidence" value="ECO:0007669"/>
    <property type="project" value="UniProtKB-KW"/>
</dbReference>
<evidence type="ECO:0000256" key="4">
    <source>
        <dbReference type="ARBA" id="ARBA00022679"/>
    </source>
</evidence>
<reference evidence="7 8" key="1">
    <citation type="journal article" date="2010" name="J. Bacteriol.">
        <title>Genome sequences of Pelagibaca bermudensis HTCC2601T and Maritimibacter alkaliphilus HTCC2654T, the type strains of two marine Roseobacter genera.</title>
        <authorList>
            <person name="Thrash J.C."/>
            <person name="Cho J.C."/>
            <person name="Ferriera S."/>
            <person name="Johnson J."/>
            <person name="Vergin K.L."/>
            <person name="Giovannoni S.J."/>
        </authorList>
    </citation>
    <scope>NUCLEOTIDE SEQUENCE [LARGE SCALE GENOMIC DNA]</scope>
    <source>
        <strain evidence="7 8">HTCC2654</strain>
    </source>
</reference>
<dbReference type="GO" id="GO:0032259">
    <property type="term" value="P:methylation"/>
    <property type="evidence" value="ECO:0007669"/>
    <property type="project" value="UniProtKB-KW"/>
</dbReference>
<dbReference type="CDD" id="cd02440">
    <property type="entry name" value="AdoMet_MTases"/>
    <property type="match status" value="1"/>
</dbReference>
<dbReference type="GO" id="GO:0008757">
    <property type="term" value="F:S-adenosylmethionine-dependent methyltransferase activity"/>
    <property type="evidence" value="ECO:0007669"/>
    <property type="project" value="InterPro"/>
</dbReference>
<dbReference type="SUPFAM" id="SSF53335">
    <property type="entry name" value="S-adenosyl-L-methionine-dependent methyltransferases"/>
    <property type="match status" value="1"/>
</dbReference>
<evidence type="ECO:0000313" key="7">
    <source>
        <dbReference type="EMBL" id="EAQ13422.1"/>
    </source>
</evidence>
<feature type="domain" description="Methyltransferase small" evidence="6">
    <location>
        <begin position="152"/>
        <end position="313"/>
    </location>
</feature>
<dbReference type="InterPro" id="IPR002052">
    <property type="entry name" value="DNA_methylase_N6_adenine_CS"/>
</dbReference>
<dbReference type="AlphaFoldDB" id="A3VET4"/>
<evidence type="ECO:0000256" key="3">
    <source>
        <dbReference type="ARBA" id="ARBA00022603"/>
    </source>
</evidence>
<keyword evidence="3 7" id="KW-0489">Methyltransferase</keyword>
<comment type="caution">
    <text evidence="7">The sequence shown here is derived from an EMBL/GenBank/DDBJ whole genome shotgun (WGS) entry which is preliminary data.</text>
</comment>
<dbReference type="STRING" id="314271.RB2654_10139"/>
<dbReference type="PANTHER" id="PTHR47816">
    <property type="entry name" value="RIBOSOMAL RNA SMALL SUBUNIT METHYLTRANSFERASE C"/>
    <property type="match status" value="1"/>
</dbReference>
<dbReference type="Proteomes" id="UP000002931">
    <property type="component" value="Unassembled WGS sequence"/>
</dbReference>
<evidence type="ECO:0000259" key="6">
    <source>
        <dbReference type="Pfam" id="PF05175"/>
    </source>
</evidence>
<dbReference type="Pfam" id="PF05175">
    <property type="entry name" value="MTS"/>
    <property type="match status" value="1"/>
</dbReference>
<evidence type="ECO:0000313" key="8">
    <source>
        <dbReference type="Proteomes" id="UP000002931"/>
    </source>
</evidence>
<proteinExistence type="predicted"/>
<dbReference type="Gene3D" id="3.40.50.150">
    <property type="entry name" value="Vaccinia Virus protein VP39"/>
    <property type="match status" value="2"/>
</dbReference>
<dbReference type="OrthoDB" id="9816072at2"/>
<dbReference type="PROSITE" id="PS00092">
    <property type="entry name" value="N6_MTASE"/>
    <property type="match status" value="1"/>
</dbReference>
<dbReference type="eggNOG" id="COG2813">
    <property type="taxonomic scope" value="Bacteria"/>
</dbReference>
<keyword evidence="4 7" id="KW-0808">Transferase</keyword>